<name>X1ESA8_9ZZZZ</name>
<feature type="region of interest" description="Disordered" evidence="1">
    <location>
        <begin position="43"/>
        <end position="63"/>
    </location>
</feature>
<dbReference type="AlphaFoldDB" id="X1ESA8"/>
<feature type="compositionally biased region" description="Pro residues" evidence="1">
    <location>
        <begin position="53"/>
        <end position="63"/>
    </location>
</feature>
<evidence type="ECO:0000313" key="2">
    <source>
        <dbReference type="EMBL" id="GAH20034.1"/>
    </source>
</evidence>
<proteinExistence type="predicted"/>
<protein>
    <submittedName>
        <fullName evidence="2">Uncharacterized protein</fullName>
    </submittedName>
</protein>
<reference evidence="2" key="1">
    <citation type="journal article" date="2014" name="Front. Microbiol.">
        <title>High frequency of phylogenetically diverse reductive dehalogenase-homologous genes in deep subseafloor sedimentary metagenomes.</title>
        <authorList>
            <person name="Kawai M."/>
            <person name="Futagami T."/>
            <person name="Toyoda A."/>
            <person name="Takaki Y."/>
            <person name="Nishi S."/>
            <person name="Hori S."/>
            <person name="Arai W."/>
            <person name="Tsubouchi T."/>
            <person name="Morono Y."/>
            <person name="Uchiyama I."/>
            <person name="Ito T."/>
            <person name="Fujiyama A."/>
            <person name="Inagaki F."/>
            <person name="Takami H."/>
        </authorList>
    </citation>
    <scope>NUCLEOTIDE SEQUENCE</scope>
    <source>
        <strain evidence="2">Expedition CK06-06</strain>
    </source>
</reference>
<sequence>MKPDQKPYASLEVFREPNTTLIIQAPLPDFADTLPILLSIPGQGTTRERVAPLAPPGRPANDP</sequence>
<comment type="caution">
    <text evidence="2">The sequence shown here is derived from an EMBL/GenBank/DDBJ whole genome shotgun (WGS) entry which is preliminary data.</text>
</comment>
<dbReference type="EMBL" id="BARU01000376">
    <property type="protein sequence ID" value="GAH20034.1"/>
    <property type="molecule type" value="Genomic_DNA"/>
</dbReference>
<gene>
    <name evidence="2" type="ORF">S03H2_01322</name>
</gene>
<accession>X1ESA8</accession>
<organism evidence="2">
    <name type="scientific">marine sediment metagenome</name>
    <dbReference type="NCBI Taxonomy" id="412755"/>
    <lineage>
        <taxon>unclassified sequences</taxon>
        <taxon>metagenomes</taxon>
        <taxon>ecological metagenomes</taxon>
    </lineage>
</organism>
<evidence type="ECO:0000256" key="1">
    <source>
        <dbReference type="SAM" id="MobiDB-lite"/>
    </source>
</evidence>